<dbReference type="InterPro" id="IPR016047">
    <property type="entry name" value="M23ase_b-sheet_dom"/>
</dbReference>
<evidence type="ECO:0000256" key="6">
    <source>
        <dbReference type="ARBA" id="ARBA00023049"/>
    </source>
</evidence>
<organism evidence="9 10">
    <name type="scientific">Belnapia mucosa</name>
    <dbReference type="NCBI Taxonomy" id="2804532"/>
    <lineage>
        <taxon>Bacteria</taxon>
        <taxon>Pseudomonadati</taxon>
        <taxon>Pseudomonadota</taxon>
        <taxon>Alphaproteobacteria</taxon>
        <taxon>Acetobacterales</taxon>
        <taxon>Roseomonadaceae</taxon>
        <taxon>Belnapia</taxon>
    </lineage>
</organism>
<dbReference type="InterPro" id="IPR011055">
    <property type="entry name" value="Dup_hybrid_motif"/>
</dbReference>
<dbReference type="Proteomes" id="UP000606490">
    <property type="component" value="Unassembled WGS sequence"/>
</dbReference>
<evidence type="ECO:0000313" key="10">
    <source>
        <dbReference type="Proteomes" id="UP000606490"/>
    </source>
</evidence>
<evidence type="ECO:0000256" key="7">
    <source>
        <dbReference type="SAM" id="SignalP"/>
    </source>
</evidence>
<evidence type="ECO:0000313" key="9">
    <source>
        <dbReference type="EMBL" id="MBL6457259.1"/>
    </source>
</evidence>
<protein>
    <submittedName>
        <fullName evidence="9">M23 family metallopeptidase</fullName>
    </submittedName>
</protein>
<evidence type="ECO:0000259" key="8">
    <source>
        <dbReference type="Pfam" id="PF01551"/>
    </source>
</evidence>
<dbReference type="EMBL" id="JAEUXJ010000008">
    <property type="protein sequence ID" value="MBL6457259.1"/>
    <property type="molecule type" value="Genomic_DNA"/>
</dbReference>
<dbReference type="CDD" id="cd12797">
    <property type="entry name" value="M23_peptidase"/>
    <property type="match status" value="1"/>
</dbReference>
<keyword evidence="10" id="KW-1185">Reference proteome</keyword>
<dbReference type="Pfam" id="PF01551">
    <property type="entry name" value="Peptidase_M23"/>
    <property type="match status" value="1"/>
</dbReference>
<comment type="cofactor">
    <cofactor evidence="1">
        <name>Zn(2+)</name>
        <dbReference type="ChEBI" id="CHEBI:29105"/>
    </cofactor>
</comment>
<name>A0ABS1V6F2_9PROT</name>
<dbReference type="PANTHER" id="PTHR21666:SF288">
    <property type="entry name" value="CELL DIVISION PROTEIN YTFB"/>
    <property type="match status" value="1"/>
</dbReference>
<proteinExistence type="predicted"/>
<dbReference type="SUPFAM" id="SSF51261">
    <property type="entry name" value="Duplicated hybrid motif"/>
    <property type="match status" value="1"/>
</dbReference>
<feature type="chain" id="PRO_5046267555" evidence="7">
    <location>
        <begin position="28"/>
        <end position="408"/>
    </location>
</feature>
<feature type="domain" description="M23ase beta-sheet core" evidence="8">
    <location>
        <begin position="267"/>
        <end position="365"/>
    </location>
</feature>
<feature type="signal peptide" evidence="7">
    <location>
        <begin position="1"/>
        <end position="27"/>
    </location>
</feature>
<accession>A0ABS1V6F2</accession>
<evidence type="ECO:0000256" key="1">
    <source>
        <dbReference type="ARBA" id="ARBA00001947"/>
    </source>
</evidence>
<keyword evidence="3" id="KW-0479">Metal-binding</keyword>
<reference evidence="9 10" key="1">
    <citation type="submission" date="2021-01" db="EMBL/GenBank/DDBJ databases">
        <title>Belnapia mucosa sp. nov. and Belnapia arida sp. nov., isolated from the Tabernas Desert (Almeria, Spain).</title>
        <authorList>
            <person name="Molina-Menor E."/>
            <person name="Vidal-Verdu A."/>
            <person name="Calonge A."/>
            <person name="Satari L."/>
            <person name="Pereto Magraner J."/>
            <person name="Porcar Miralles M."/>
        </authorList>
    </citation>
    <scope>NUCLEOTIDE SEQUENCE [LARGE SCALE GENOMIC DNA]</scope>
    <source>
        <strain evidence="9 10">T6</strain>
    </source>
</reference>
<dbReference type="PANTHER" id="PTHR21666">
    <property type="entry name" value="PEPTIDASE-RELATED"/>
    <property type="match status" value="1"/>
</dbReference>
<comment type="caution">
    <text evidence="9">The sequence shown here is derived from an EMBL/GenBank/DDBJ whole genome shotgun (WGS) entry which is preliminary data.</text>
</comment>
<keyword evidence="6" id="KW-0482">Metalloprotease</keyword>
<evidence type="ECO:0000256" key="5">
    <source>
        <dbReference type="ARBA" id="ARBA00022833"/>
    </source>
</evidence>
<gene>
    <name evidence="9" type="ORF">JMJ55_18140</name>
</gene>
<dbReference type="InterPro" id="IPR050570">
    <property type="entry name" value="Cell_wall_metabolism_enzyme"/>
</dbReference>
<dbReference type="Gene3D" id="2.70.70.10">
    <property type="entry name" value="Glucose Permease (Domain IIA)"/>
    <property type="match status" value="1"/>
</dbReference>
<keyword evidence="4" id="KW-0378">Hydrolase</keyword>
<evidence type="ECO:0000256" key="2">
    <source>
        <dbReference type="ARBA" id="ARBA00022670"/>
    </source>
</evidence>
<sequence length="408" mass="44374">MLRRLRQPSGWLSFACFLLACPVVAPAQPDPPRPLIPQTEAVRVLVTRPGETLSKLLASAGVEPDEARPAIDALAPVFAPRRLKPGHEITLRQDPSRDDALTALILEPRPGRAVTVTRTATGWQATEEEATRVRHLVLIRGTVTGRLYEDLGNAGLPSDLALGLVRMLAHAVDFERELRPGAPFTILFDRIRDAEGGLLRDGAVLHADFQLTRERLSLWRQDTPQGPEWFDDNGRSLRRNFLRTPLDGARVSSAFGARRHPILGFTRMHQGVDFAAPTGTPVLAAADGTVERIGFAGGYGRLIELRHPDGSMTRYGHLSGFARGLELGSRVAQGETIGRVGSSGLATGPHLHYEIAEADGRRVDPGAARPAATVLLAGDALQEFQENRTAILAQIAHLEPRQEVAWAE</sequence>
<dbReference type="Gene3D" id="3.10.450.350">
    <property type="match status" value="2"/>
</dbReference>
<dbReference type="PROSITE" id="PS51257">
    <property type="entry name" value="PROKAR_LIPOPROTEIN"/>
    <property type="match status" value="1"/>
</dbReference>
<keyword evidence="2" id="KW-0645">Protease</keyword>
<evidence type="ECO:0000256" key="3">
    <source>
        <dbReference type="ARBA" id="ARBA00022723"/>
    </source>
</evidence>
<keyword evidence="5" id="KW-0862">Zinc</keyword>
<keyword evidence="7" id="KW-0732">Signal</keyword>
<dbReference type="RefSeq" id="WP_202827009.1">
    <property type="nucleotide sequence ID" value="NZ_JAEUXJ010000008.1"/>
</dbReference>
<evidence type="ECO:0000256" key="4">
    <source>
        <dbReference type="ARBA" id="ARBA00022801"/>
    </source>
</evidence>